<reference evidence="10 11" key="1">
    <citation type="submission" date="2020-08" db="EMBL/GenBank/DDBJ databases">
        <title>Genomic Encyclopedia of Type Strains, Phase IV (KMG-IV): sequencing the most valuable type-strain genomes for metagenomic binning, comparative biology and taxonomic classification.</title>
        <authorList>
            <person name="Goeker M."/>
        </authorList>
    </citation>
    <scope>NUCLEOTIDE SEQUENCE [LARGE SCALE GENOMIC DNA]</scope>
    <source>
        <strain evidence="10 11">DSM 29854</strain>
    </source>
</reference>
<feature type="domain" description="TonB-dependent receptor plug" evidence="9">
    <location>
        <begin position="146"/>
        <end position="254"/>
    </location>
</feature>
<evidence type="ECO:0000256" key="2">
    <source>
        <dbReference type="ARBA" id="ARBA00022448"/>
    </source>
</evidence>
<feature type="region of interest" description="Disordered" evidence="8">
    <location>
        <begin position="510"/>
        <end position="530"/>
    </location>
</feature>
<evidence type="ECO:0000313" key="10">
    <source>
        <dbReference type="EMBL" id="MBA9075582.1"/>
    </source>
</evidence>
<evidence type="ECO:0000256" key="4">
    <source>
        <dbReference type="ARBA" id="ARBA00022692"/>
    </source>
</evidence>
<dbReference type="InterPro" id="IPR039426">
    <property type="entry name" value="TonB-dep_rcpt-like"/>
</dbReference>
<evidence type="ECO:0000256" key="5">
    <source>
        <dbReference type="ARBA" id="ARBA00023136"/>
    </source>
</evidence>
<evidence type="ECO:0000256" key="6">
    <source>
        <dbReference type="ARBA" id="ARBA00023237"/>
    </source>
</evidence>
<comment type="subcellular location">
    <subcellularLocation>
        <location evidence="1 7">Cell outer membrane</location>
        <topology evidence="1 7">Multi-pass membrane protein</topology>
    </subcellularLocation>
</comment>
<dbReference type="AlphaFoldDB" id="A0A839G9D1"/>
<evidence type="ECO:0000256" key="8">
    <source>
        <dbReference type="SAM" id="MobiDB-lite"/>
    </source>
</evidence>
<dbReference type="InterPro" id="IPR037066">
    <property type="entry name" value="Plug_dom_sf"/>
</dbReference>
<keyword evidence="5 7" id="KW-0472">Membrane</keyword>
<gene>
    <name evidence="10" type="ORF">FHS90_000279</name>
</gene>
<dbReference type="SUPFAM" id="SSF49464">
    <property type="entry name" value="Carboxypeptidase regulatory domain-like"/>
    <property type="match status" value="1"/>
</dbReference>
<keyword evidence="11" id="KW-1185">Reference proteome</keyword>
<sequence length="1080" mass="118418">MYDVLFLFLVKVPYHWNHFHPNKPLNKINMKKILLLSLFLLSVLLNEAMAQGKTITGRVTDASTGEGMPGVTVQLKGTSTASPTDVNGGYSITVPSAGGTLVFSFIGYNTQEIAIGNQTTVNVRLAVDARQLNEVVVTALGIERQKKEVGYAATTVTDKVVTRAAPVNIANGLQGKVSGLNITTTNSGVFENVRINLRGIRSLTGNNNPLLLLDGVPSDINYLSSINPNDIDNVTVLKGSAGAALYGPDARNGVIVVTTKKGSLDEKPVVTVSHSTQFQQISFFPKFQEKFGSGGSGQYIPYENWSWGPAFDGSEVLLGDPLENGNEQRVTYSARNDRKEFFDTGVTLQNNVSLALKDFYISLQDASVKGIVPDDKNRRTSLRLNTAKEYGRIKVGLNTNYIQQNYNVFDDAQMSDWNTSNNVGLNQGLMNLIFNTPAHVPLLNYKNFETDEFSTYNNYFNHYGLNPYFALDNWRRDGRREDFISNLDLNLKVTEWLSLNYRAAITSQNTTERRTSKGETPNAFGIPRGVKPIPGTVEERNFRNTRLSSEAFANFNRTFAEDFRLNVIVGTYVRQDDARDTRVGATSLVVPELFNLDNRVGQLTGGSPMRRTRLFSYYGSASLSYKGWANVEVTGRNDEISTLAIGNNSYFYPGVSGSLVLTDAISVLQNNNLLSYLKLRAGWNKTANADIAPYQLAATFSQSSGFPYGTLPGFTANNTTYDPNLKPESIESREVGVETGFLRGRINLEATYYNQKMEDQIIPVQVSGATGYTSAYVNAASFINKGVELDLRLTPLVNVGGVDIEFRANATYNDTEITKVFEGLDEIAIGGYTNASNYAVKGYPAFIIKASDYNRDPQGRVIVDAVTGLPTQNTTIQNFGRTAPKWIVGLNPSASWKGLNLSALFEYKTGHYTYNDIGQAMAWTGVSEATAANNRERFVFPNSVIMGADGTYTPNTNVTINNVENFYVGVYRTVASNFITSAASWRFRELSLSYDLPAGLLGRQKIIKSATVAVVGRNLYLWLPESNVYTDPDFVYTAGGNNGFSNSGTTGVTSGNTAGITNSSINPPVRNFGGTITLTF</sequence>
<protein>
    <submittedName>
        <fullName evidence="10">TonB-linked SusC/RagA family outer membrane protein</fullName>
    </submittedName>
</protein>
<comment type="similarity">
    <text evidence="7">Belongs to the TonB-dependent receptor family.</text>
</comment>
<dbReference type="Gene3D" id="2.40.170.20">
    <property type="entry name" value="TonB-dependent receptor, beta-barrel domain"/>
    <property type="match status" value="1"/>
</dbReference>
<name>A0A839G9D1_9BACT</name>
<dbReference type="EMBL" id="JACJIQ010000001">
    <property type="protein sequence ID" value="MBA9075582.1"/>
    <property type="molecule type" value="Genomic_DNA"/>
</dbReference>
<keyword evidence="6 7" id="KW-0998">Cell outer membrane</keyword>
<dbReference type="PROSITE" id="PS52016">
    <property type="entry name" value="TONB_DEPENDENT_REC_3"/>
    <property type="match status" value="1"/>
</dbReference>
<evidence type="ECO:0000259" key="9">
    <source>
        <dbReference type="Pfam" id="PF07715"/>
    </source>
</evidence>
<comment type="caution">
    <text evidence="10">The sequence shown here is derived from an EMBL/GenBank/DDBJ whole genome shotgun (WGS) entry which is preliminary data.</text>
</comment>
<dbReference type="InterPro" id="IPR012910">
    <property type="entry name" value="Plug_dom"/>
</dbReference>
<dbReference type="InterPro" id="IPR008969">
    <property type="entry name" value="CarboxyPept-like_regulatory"/>
</dbReference>
<keyword evidence="2 7" id="KW-0813">Transport</keyword>
<evidence type="ECO:0000256" key="1">
    <source>
        <dbReference type="ARBA" id="ARBA00004571"/>
    </source>
</evidence>
<dbReference type="NCBIfam" id="TIGR04056">
    <property type="entry name" value="OMP_RagA_SusC"/>
    <property type="match status" value="1"/>
</dbReference>
<keyword evidence="3 7" id="KW-1134">Transmembrane beta strand</keyword>
<dbReference type="Proteomes" id="UP000563094">
    <property type="component" value="Unassembled WGS sequence"/>
</dbReference>
<dbReference type="Pfam" id="PF13715">
    <property type="entry name" value="CarbopepD_reg_2"/>
    <property type="match status" value="1"/>
</dbReference>
<dbReference type="Gene3D" id="2.60.40.1120">
    <property type="entry name" value="Carboxypeptidase-like, regulatory domain"/>
    <property type="match status" value="1"/>
</dbReference>
<organism evidence="10 11">
    <name type="scientific">Rufibacter quisquiliarum</name>
    <dbReference type="NCBI Taxonomy" id="1549639"/>
    <lineage>
        <taxon>Bacteria</taxon>
        <taxon>Pseudomonadati</taxon>
        <taxon>Bacteroidota</taxon>
        <taxon>Cytophagia</taxon>
        <taxon>Cytophagales</taxon>
        <taxon>Hymenobacteraceae</taxon>
        <taxon>Rufibacter</taxon>
    </lineage>
</organism>
<dbReference type="InterPro" id="IPR023996">
    <property type="entry name" value="TonB-dep_OMP_SusC/RagA"/>
</dbReference>
<evidence type="ECO:0000256" key="3">
    <source>
        <dbReference type="ARBA" id="ARBA00022452"/>
    </source>
</evidence>
<dbReference type="GO" id="GO:0009279">
    <property type="term" value="C:cell outer membrane"/>
    <property type="evidence" value="ECO:0007669"/>
    <property type="project" value="UniProtKB-SubCell"/>
</dbReference>
<dbReference type="InterPro" id="IPR036942">
    <property type="entry name" value="Beta-barrel_TonB_sf"/>
</dbReference>
<evidence type="ECO:0000313" key="11">
    <source>
        <dbReference type="Proteomes" id="UP000563094"/>
    </source>
</evidence>
<evidence type="ECO:0000256" key="7">
    <source>
        <dbReference type="PROSITE-ProRule" id="PRU01360"/>
    </source>
</evidence>
<keyword evidence="4 7" id="KW-0812">Transmembrane</keyword>
<proteinExistence type="inferred from homology"/>
<dbReference type="Pfam" id="PF07715">
    <property type="entry name" value="Plug"/>
    <property type="match status" value="1"/>
</dbReference>
<dbReference type="SUPFAM" id="SSF56935">
    <property type="entry name" value="Porins"/>
    <property type="match status" value="1"/>
</dbReference>
<accession>A0A839G9D1</accession>
<dbReference type="RefSeq" id="WP_182511281.1">
    <property type="nucleotide sequence ID" value="NZ_JACJIQ010000001.1"/>
</dbReference>
<dbReference type="Gene3D" id="2.170.130.10">
    <property type="entry name" value="TonB-dependent receptor, plug domain"/>
    <property type="match status" value="1"/>
</dbReference>